<dbReference type="Pfam" id="PF12796">
    <property type="entry name" value="Ank_2"/>
    <property type="match status" value="1"/>
</dbReference>
<evidence type="ECO:0000256" key="2">
    <source>
        <dbReference type="ARBA" id="ARBA00023043"/>
    </source>
</evidence>
<dbReference type="SMART" id="SM00248">
    <property type="entry name" value="ANK"/>
    <property type="match status" value="9"/>
</dbReference>
<dbReference type="InterPro" id="IPR036770">
    <property type="entry name" value="Ankyrin_rpt-contain_sf"/>
</dbReference>
<organism evidence="5 6">
    <name type="scientific">Purpureocillium lilacinum</name>
    <name type="common">Paecilomyces lilacinus</name>
    <dbReference type="NCBI Taxonomy" id="33203"/>
    <lineage>
        <taxon>Eukaryota</taxon>
        <taxon>Fungi</taxon>
        <taxon>Dikarya</taxon>
        <taxon>Ascomycota</taxon>
        <taxon>Pezizomycotina</taxon>
        <taxon>Sordariomycetes</taxon>
        <taxon>Hypocreomycetidae</taxon>
        <taxon>Hypocreales</taxon>
        <taxon>Ophiocordycipitaceae</taxon>
        <taxon>Purpureocillium</taxon>
    </lineage>
</organism>
<comment type="caution">
    <text evidence="5">The sequence shown here is derived from an EMBL/GenBank/DDBJ whole genome shotgun (WGS) entry which is preliminary data.</text>
</comment>
<evidence type="ECO:0000256" key="3">
    <source>
        <dbReference type="PROSITE-ProRule" id="PRU00023"/>
    </source>
</evidence>
<feature type="domain" description="F-box" evidence="4">
    <location>
        <begin position="1"/>
        <end position="43"/>
    </location>
</feature>
<accession>A0A179GLB0</accession>
<keyword evidence="2 3" id="KW-0040">ANK repeat</keyword>
<protein>
    <submittedName>
        <fullName evidence="5">Ankyrin repeats (3 copies) domain-containing protein</fullName>
    </submittedName>
</protein>
<evidence type="ECO:0000256" key="1">
    <source>
        <dbReference type="ARBA" id="ARBA00022737"/>
    </source>
</evidence>
<dbReference type="Gene3D" id="1.25.40.20">
    <property type="entry name" value="Ankyrin repeat-containing domain"/>
    <property type="match status" value="1"/>
</dbReference>
<dbReference type="InterPro" id="IPR001810">
    <property type="entry name" value="F-box_dom"/>
</dbReference>
<keyword evidence="1" id="KW-0677">Repeat</keyword>
<gene>
    <name evidence="5" type="ORF">VFPBJ_06796</name>
</gene>
<name>A0A179GLB0_PURLI</name>
<dbReference type="Proteomes" id="UP000078240">
    <property type="component" value="Unassembled WGS sequence"/>
</dbReference>
<dbReference type="PANTHER" id="PTHR24198">
    <property type="entry name" value="ANKYRIN REPEAT AND PROTEIN KINASE DOMAIN-CONTAINING PROTEIN"/>
    <property type="match status" value="1"/>
</dbReference>
<evidence type="ECO:0000313" key="5">
    <source>
        <dbReference type="EMBL" id="OAQ78675.1"/>
    </source>
</evidence>
<dbReference type="AlphaFoldDB" id="A0A179GLB0"/>
<dbReference type="PANTHER" id="PTHR24198:SF165">
    <property type="entry name" value="ANKYRIN REPEAT-CONTAINING PROTEIN-RELATED"/>
    <property type="match status" value="1"/>
</dbReference>
<sequence>METLPNELLQQITGYLGRKDTSALARTNHEIYSAVNPVLYKDNFVHDRPSDSCVLWAARRGRIETIKRAYSLGANLETTGACSDTDMPLPWNETPYRNGFASGMHHVLGGRHDDTFYYLLQRVSNLDIPSLFFCQCAKWTGGSLEFRWWYPLHQAIVHRTEKPELAAALIARGAYLSSMGYHALCDAVQVGSEYLIDLLLQHPQVSVKDVTWHGETALHCAAKFHKDEAICRAMIRKLTNLGVPVDLKDADGKTALANAFQKRNLTAVEELLELGADPNAVGRDPVGRGPLHLIPSFPHRTREMDAESFQVRRLDAVRRLVEAGADINESTGDREFDDAPPLWFACLKDLRVAEYLLSIGARTDIPIFNEFRSGKQYMIAALLVQTDVLCVRRFGWSMSEQRVRDLEETVALLLQHGASIDEVQSTDDGEWSDDDDDDGGSALLYACHRVVRQGSACLEILLKHGTRRNVSLEHLQKAMGTYFFDLGADLEDELPDGNEVIQCMLAEFVAREYPEAVAGDNE</sequence>
<evidence type="ECO:0000313" key="6">
    <source>
        <dbReference type="Proteomes" id="UP000078240"/>
    </source>
</evidence>
<dbReference type="PROSITE" id="PS50088">
    <property type="entry name" value="ANK_REPEAT"/>
    <property type="match status" value="2"/>
</dbReference>
<dbReference type="PROSITE" id="PS50297">
    <property type="entry name" value="ANK_REP_REGION"/>
    <property type="match status" value="1"/>
</dbReference>
<dbReference type="SUPFAM" id="SSF48403">
    <property type="entry name" value="Ankyrin repeat"/>
    <property type="match status" value="2"/>
</dbReference>
<evidence type="ECO:0000259" key="4">
    <source>
        <dbReference type="PROSITE" id="PS50181"/>
    </source>
</evidence>
<proteinExistence type="predicted"/>
<dbReference type="InterPro" id="IPR002110">
    <property type="entry name" value="Ankyrin_rpt"/>
</dbReference>
<reference evidence="5 6" key="1">
    <citation type="submission" date="2016-01" db="EMBL/GenBank/DDBJ databases">
        <title>Biosynthesis of antibiotic leucinostatins and their inhibition on Phytophthora in bio-control Purpureocillium lilacinum.</title>
        <authorList>
            <person name="Wang G."/>
            <person name="Liu Z."/>
            <person name="Lin R."/>
            <person name="Li E."/>
            <person name="Mao Z."/>
            <person name="Ling J."/>
            <person name="Yin W."/>
            <person name="Xie B."/>
        </authorList>
    </citation>
    <scope>NUCLEOTIDE SEQUENCE [LARGE SCALE GENOMIC DNA]</scope>
    <source>
        <strain evidence="5">PLBJ-1</strain>
    </source>
</reference>
<dbReference type="PROSITE" id="PS50181">
    <property type="entry name" value="FBOX"/>
    <property type="match status" value="1"/>
</dbReference>
<feature type="repeat" description="ANK" evidence="3">
    <location>
        <begin position="251"/>
        <end position="283"/>
    </location>
</feature>
<feature type="repeat" description="ANK" evidence="3">
    <location>
        <begin position="213"/>
        <end position="250"/>
    </location>
</feature>
<dbReference type="EMBL" id="LSBH01000005">
    <property type="protein sequence ID" value="OAQ78675.1"/>
    <property type="molecule type" value="Genomic_DNA"/>
</dbReference>